<dbReference type="AlphaFoldDB" id="A0A2I1I430"/>
<dbReference type="Proteomes" id="UP000234545">
    <property type="component" value="Unassembled WGS sequence"/>
</dbReference>
<feature type="transmembrane region" description="Helical" evidence="1">
    <location>
        <begin position="145"/>
        <end position="164"/>
    </location>
</feature>
<feature type="transmembrane region" description="Helical" evidence="1">
    <location>
        <begin position="185"/>
        <end position="203"/>
    </location>
</feature>
<accession>A0A2I1I430</accession>
<feature type="transmembrane region" description="Helical" evidence="1">
    <location>
        <begin position="349"/>
        <end position="373"/>
    </location>
</feature>
<evidence type="ECO:0000313" key="2">
    <source>
        <dbReference type="EMBL" id="PKY65895.1"/>
    </source>
</evidence>
<dbReference type="EMBL" id="PKKJ01000010">
    <property type="protein sequence ID" value="PKY65895.1"/>
    <property type="molecule type" value="Genomic_DNA"/>
</dbReference>
<dbReference type="RefSeq" id="WP_101628465.1">
    <property type="nucleotide sequence ID" value="NZ_PKKJ01000010.1"/>
</dbReference>
<feature type="transmembrane region" description="Helical" evidence="1">
    <location>
        <begin position="293"/>
        <end position="311"/>
    </location>
</feature>
<organism evidence="2 3">
    <name type="scientific">Schaalia turicensis</name>
    <dbReference type="NCBI Taxonomy" id="131111"/>
    <lineage>
        <taxon>Bacteria</taxon>
        <taxon>Bacillati</taxon>
        <taxon>Actinomycetota</taxon>
        <taxon>Actinomycetes</taxon>
        <taxon>Actinomycetales</taxon>
        <taxon>Actinomycetaceae</taxon>
        <taxon>Schaalia</taxon>
    </lineage>
</organism>
<comment type="caution">
    <text evidence="2">The sequence shown here is derived from an EMBL/GenBank/DDBJ whole genome shotgun (WGS) entry which is preliminary data.</text>
</comment>
<feature type="transmembrane region" description="Helical" evidence="1">
    <location>
        <begin position="6"/>
        <end position="22"/>
    </location>
</feature>
<feature type="transmembrane region" description="Helical" evidence="1">
    <location>
        <begin position="34"/>
        <end position="54"/>
    </location>
</feature>
<gene>
    <name evidence="2" type="ORF">CYJ25_07050</name>
</gene>
<evidence type="ECO:0000256" key="1">
    <source>
        <dbReference type="SAM" id="Phobius"/>
    </source>
</evidence>
<protein>
    <submittedName>
        <fullName evidence="2">Uncharacterized protein</fullName>
    </submittedName>
</protein>
<keyword evidence="1" id="KW-1133">Transmembrane helix</keyword>
<feature type="transmembrane region" description="Helical" evidence="1">
    <location>
        <begin position="440"/>
        <end position="461"/>
    </location>
</feature>
<dbReference type="OrthoDB" id="9962200at2"/>
<evidence type="ECO:0000313" key="3">
    <source>
        <dbReference type="Proteomes" id="UP000234545"/>
    </source>
</evidence>
<feature type="transmembrane region" description="Helical" evidence="1">
    <location>
        <begin position="317"/>
        <end position="337"/>
    </location>
</feature>
<name>A0A2I1I430_9ACTO</name>
<keyword evidence="1" id="KW-0472">Membrane</keyword>
<proteinExistence type="predicted"/>
<sequence length="472" mass="53445">MNGNTLRLVRFLFLFFIRRLLVHRAMQSRISKAMLLATVSVSYVGFCILTFIVVRGMVLDASAVLLVSQSISLTVGLWTLLFFIVVRVLFMKAGRLIELTHTFPVTNKQRILAYTLFEGMTVLFCVASITAPLTASVVIRGGLDVLPEIVFGIIVQVIVLYLLLDAMYLSSDRVLHLLHIERWRSILLPCLFGAMLFGAYVYVKRESAEFLDAFYEQRPYYGYSRLYVLLYDRIGLLLAGSIVIATMLAITALIILIAPNHYSQWKYFFNIPMPYASGLLGSCLRAVIRNGEFLLATFFVLSLSVVVLWIPGYYPPYWLAIISLQAVYAVTTIEPIRKTYRYRLNPLRYYLYLSAPYLVVEMLISFPILGLSMVKGLALLEALKTLFICVVVLIAALAVSIFFPAERHNPFSVLLGIVTALALVVLIAFTTLIWEIPDEYTTVVWFLVASLCMYYSIIGIASTQRRNYYADI</sequence>
<feature type="transmembrane region" description="Helical" evidence="1">
    <location>
        <begin position="111"/>
        <end position="139"/>
    </location>
</feature>
<feature type="transmembrane region" description="Helical" evidence="1">
    <location>
        <begin position="66"/>
        <end position="90"/>
    </location>
</feature>
<feature type="transmembrane region" description="Helical" evidence="1">
    <location>
        <begin position="234"/>
        <end position="258"/>
    </location>
</feature>
<reference evidence="2 3" key="1">
    <citation type="submission" date="2017-12" db="EMBL/GenBank/DDBJ databases">
        <title>Phylogenetic diversity of female urinary microbiome.</title>
        <authorList>
            <person name="Thomas-White K."/>
            <person name="Wolfe A.J."/>
        </authorList>
    </citation>
    <scope>NUCLEOTIDE SEQUENCE [LARGE SCALE GENOMIC DNA]</scope>
    <source>
        <strain evidence="2 3">UMB0250</strain>
    </source>
</reference>
<feature type="transmembrane region" description="Helical" evidence="1">
    <location>
        <begin position="385"/>
        <end position="404"/>
    </location>
</feature>
<feature type="transmembrane region" description="Helical" evidence="1">
    <location>
        <begin position="411"/>
        <end position="434"/>
    </location>
</feature>
<keyword evidence="1" id="KW-0812">Transmembrane</keyword>